<dbReference type="RefSeq" id="XP_027101608.1">
    <property type="nucleotide sequence ID" value="XM_027245807.2"/>
</dbReference>
<organism evidence="1 2">
    <name type="scientific">Coffea arabica</name>
    <name type="common">Arabian coffee</name>
    <dbReference type="NCBI Taxonomy" id="13443"/>
    <lineage>
        <taxon>Eukaryota</taxon>
        <taxon>Viridiplantae</taxon>
        <taxon>Streptophyta</taxon>
        <taxon>Embryophyta</taxon>
        <taxon>Tracheophyta</taxon>
        <taxon>Spermatophyta</taxon>
        <taxon>Magnoliopsida</taxon>
        <taxon>eudicotyledons</taxon>
        <taxon>Gunneridae</taxon>
        <taxon>Pentapetalae</taxon>
        <taxon>asterids</taxon>
        <taxon>lamiids</taxon>
        <taxon>Gentianales</taxon>
        <taxon>Rubiaceae</taxon>
        <taxon>Ixoroideae</taxon>
        <taxon>Gardenieae complex</taxon>
        <taxon>Bertiereae - Coffeeae clade</taxon>
        <taxon>Coffeeae</taxon>
        <taxon>Coffea</taxon>
    </lineage>
</organism>
<protein>
    <submittedName>
        <fullName evidence="2">Uncharacterized protein</fullName>
    </submittedName>
</protein>
<gene>
    <name evidence="2" type="primary">LOC113722516</name>
</gene>
<evidence type="ECO:0000313" key="1">
    <source>
        <dbReference type="Proteomes" id="UP001652660"/>
    </source>
</evidence>
<reference evidence="2" key="2">
    <citation type="submission" date="2025-08" db="UniProtKB">
        <authorList>
            <consortium name="RefSeq"/>
        </authorList>
    </citation>
    <scope>IDENTIFICATION</scope>
    <source>
        <tissue evidence="2">Leaves</tissue>
    </source>
</reference>
<keyword evidence="1" id="KW-1185">Reference proteome</keyword>
<dbReference type="PANTHER" id="PTHR31722:SF71">
    <property type="entry name" value="GENOME ASSEMBLY, CHROMOSOME: A05"/>
    <property type="match status" value="1"/>
</dbReference>
<reference evidence="1" key="1">
    <citation type="journal article" date="2025" name="Foods">
        <title>Unveiling the Microbial Signatures of Arabica Coffee Cherries: Insights into Ripeness Specific Diversity, Functional Traits, and Implications for Quality and Safety.</title>
        <authorList>
            <consortium name="RefSeq"/>
            <person name="Tenea G.N."/>
            <person name="Cifuentes V."/>
            <person name="Reyes P."/>
            <person name="Cevallos-Vallejos M."/>
        </authorList>
    </citation>
    <scope>NUCLEOTIDE SEQUENCE [LARGE SCALE GENOMIC DNA]</scope>
</reference>
<accession>A0A6P6VF53</accession>
<dbReference type="PANTHER" id="PTHR31722">
    <property type="entry name" value="OS06G0675200 PROTEIN"/>
    <property type="match status" value="1"/>
</dbReference>
<name>A0A6P6VF53_COFAR</name>
<evidence type="ECO:0000313" key="2">
    <source>
        <dbReference type="RefSeq" id="XP_027101608.1"/>
    </source>
</evidence>
<dbReference type="AlphaFoldDB" id="A0A6P6VF53"/>
<dbReference type="Proteomes" id="UP001652660">
    <property type="component" value="Chromosome 2c"/>
</dbReference>
<dbReference type="OrthoDB" id="1927989at2759"/>
<proteinExistence type="predicted"/>
<dbReference type="GeneID" id="113722516"/>
<sequence length="165" mass="18808">MACLNMFNNDQQGIHAAMGPRISFSNDFADTQQPTKHDHGYREAPVSSDFEFSVSGYNMISADEVFFKGKIVPTKTTLRDELLVEDDDMDVSSPRLHKGMSRWKERLGLKRSNIHHLRRKSADRTVSDQVLERIDETTSTTLAFHENMFAANLKGAYWQILDGIL</sequence>